<keyword evidence="2" id="KW-1133">Transmembrane helix</keyword>
<evidence type="ECO:0000313" key="5">
    <source>
        <dbReference type="Proteomes" id="UP000588068"/>
    </source>
</evidence>
<feature type="transmembrane region" description="Helical" evidence="2">
    <location>
        <begin position="9"/>
        <end position="27"/>
    </location>
</feature>
<feature type="region of interest" description="Disordered" evidence="1">
    <location>
        <begin position="28"/>
        <end position="153"/>
    </location>
</feature>
<reference evidence="4 5" key="1">
    <citation type="submission" date="2020-08" db="EMBL/GenBank/DDBJ databases">
        <title>Genomic Encyclopedia of Type Strains, Phase IV (KMG-IV): sequencing the most valuable type-strain genomes for metagenomic binning, comparative biology and taxonomic classification.</title>
        <authorList>
            <person name="Goeker M."/>
        </authorList>
    </citation>
    <scope>NUCLEOTIDE SEQUENCE [LARGE SCALE GENOMIC DNA]</scope>
    <source>
        <strain evidence="4 5">DSM 26723</strain>
    </source>
</reference>
<dbReference type="Gene3D" id="3.30.70.1070">
    <property type="entry name" value="Sporulation related repeat"/>
    <property type="match status" value="1"/>
</dbReference>
<feature type="compositionally biased region" description="Polar residues" evidence="1">
    <location>
        <begin position="51"/>
        <end position="61"/>
    </location>
</feature>
<accession>A0A841HGV2</accession>
<evidence type="ECO:0000259" key="3">
    <source>
        <dbReference type="PROSITE" id="PS51724"/>
    </source>
</evidence>
<dbReference type="Pfam" id="PF05036">
    <property type="entry name" value="SPOR"/>
    <property type="match status" value="1"/>
</dbReference>
<dbReference type="PANTHER" id="PTHR38687">
    <property type="entry name" value="CELL DIVISION PROTEIN DEDD-RELATED"/>
    <property type="match status" value="1"/>
</dbReference>
<feature type="domain" description="SPOR" evidence="3">
    <location>
        <begin position="155"/>
        <end position="234"/>
    </location>
</feature>
<organism evidence="4 5">
    <name type="scientific">Povalibacter uvarum</name>
    <dbReference type="NCBI Taxonomy" id="732238"/>
    <lineage>
        <taxon>Bacteria</taxon>
        <taxon>Pseudomonadati</taxon>
        <taxon>Pseudomonadota</taxon>
        <taxon>Gammaproteobacteria</taxon>
        <taxon>Steroidobacterales</taxon>
        <taxon>Steroidobacteraceae</taxon>
        <taxon>Povalibacter</taxon>
    </lineage>
</organism>
<dbReference type="EMBL" id="JACHHZ010000001">
    <property type="protein sequence ID" value="MBB6091570.1"/>
    <property type="molecule type" value="Genomic_DNA"/>
</dbReference>
<dbReference type="InterPro" id="IPR052521">
    <property type="entry name" value="Cell_div_SPOR-domain"/>
</dbReference>
<dbReference type="GO" id="GO:0032153">
    <property type="term" value="C:cell division site"/>
    <property type="evidence" value="ECO:0007669"/>
    <property type="project" value="TreeGrafter"/>
</dbReference>
<dbReference type="SUPFAM" id="SSF110997">
    <property type="entry name" value="Sporulation related repeat"/>
    <property type="match status" value="1"/>
</dbReference>
<dbReference type="PANTHER" id="PTHR38687:SF1">
    <property type="entry name" value="CELL DIVISION PROTEIN DEDD"/>
    <property type="match status" value="1"/>
</dbReference>
<feature type="compositionally biased region" description="Pro residues" evidence="1">
    <location>
        <begin position="139"/>
        <end position="153"/>
    </location>
</feature>
<dbReference type="Proteomes" id="UP000588068">
    <property type="component" value="Unassembled WGS sequence"/>
</dbReference>
<dbReference type="PROSITE" id="PS51724">
    <property type="entry name" value="SPOR"/>
    <property type="match status" value="1"/>
</dbReference>
<name>A0A841HGV2_9GAMM</name>
<evidence type="ECO:0000256" key="1">
    <source>
        <dbReference type="SAM" id="MobiDB-lite"/>
    </source>
</evidence>
<evidence type="ECO:0000256" key="2">
    <source>
        <dbReference type="SAM" id="Phobius"/>
    </source>
</evidence>
<protein>
    <submittedName>
        <fullName evidence="4">DedD protein</fullName>
    </submittedName>
</protein>
<dbReference type="GO" id="GO:0032506">
    <property type="term" value="P:cytokinetic process"/>
    <property type="evidence" value="ECO:0007669"/>
    <property type="project" value="TreeGrafter"/>
</dbReference>
<dbReference type="GO" id="GO:0042834">
    <property type="term" value="F:peptidoglycan binding"/>
    <property type="evidence" value="ECO:0007669"/>
    <property type="project" value="InterPro"/>
</dbReference>
<gene>
    <name evidence="4" type="ORF">HNQ60_000416</name>
</gene>
<evidence type="ECO:0000313" key="4">
    <source>
        <dbReference type="EMBL" id="MBB6091570.1"/>
    </source>
</evidence>
<keyword evidence="2" id="KW-0812">Transmembrane</keyword>
<comment type="caution">
    <text evidence="4">The sequence shown here is derived from an EMBL/GenBank/DDBJ whole genome shotgun (WGS) entry which is preliminary data.</text>
</comment>
<dbReference type="InterPro" id="IPR007730">
    <property type="entry name" value="SPOR-like_dom"/>
</dbReference>
<dbReference type="InterPro" id="IPR036680">
    <property type="entry name" value="SPOR-like_sf"/>
</dbReference>
<feature type="compositionally biased region" description="Pro residues" evidence="1">
    <location>
        <begin position="70"/>
        <end position="84"/>
    </location>
</feature>
<dbReference type="AlphaFoldDB" id="A0A841HGV2"/>
<keyword evidence="2" id="KW-0472">Membrane</keyword>
<sequence length="234" mass="24586">MERHVKERLVGAAVLVAAAVILIPEMLSGPDRRPEEPASAAGEAPLKTYTIDLTKSPTAQSAIVDEPVPTEAPPPESSPVPEPSAPGETAPPTVAQANPEPERAEAPRPVPVQTDAPPSQPQRAPDQRAPEPQRETRTEPPPPRVATTPPPQTVVPAAAGWAVQLGSFSSRATADGMVRKLQADGHEAFVMPVKSGGATLYRVRIGPMKDRESAAKVLSRVKTTVPAATVVKHP</sequence>
<dbReference type="GO" id="GO:0030428">
    <property type="term" value="C:cell septum"/>
    <property type="evidence" value="ECO:0007669"/>
    <property type="project" value="TreeGrafter"/>
</dbReference>
<proteinExistence type="predicted"/>
<feature type="compositionally biased region" description="Basic and acidic residues" evidence="1">
    <location>
        <begin position="125"/>
        <end position="138"/>
    </location>
</feature>
<keyword evidence="5" id="KW-1185">Reference proteome</keyword>